<dbReference type="SUPFAM" id="SSF55874">
    <property type="entry name" value="ATPase domain of HSP90 chaperone/DNA topoisomerase II/histidine kinase"/>
    <property type="match status" value="1"/>
</dbReference>
<organism evidence="12 13">
    <name type="scientific">Telmatocola sphagniphila</name>
    <dbReference type="NCBI Taxonomy" id="1123043"/>
    <lineage>
        <taxon>Bacteria</taxon>
        <taxon>Pseudomonadati</taxon>
        <taxon>Planctomycetota</taxon>
        <taxon>Planctomycetia</taxon>
        <taxon>Gemmatales</taxon>
        <taxon>Gemmataceae</taxon>
    </lineage>
</organism>
<feature type="domain" description="Histidine kinase" evidence="11">
    <location>
        <begin position="243"/>
        <end position="449"/>
    </location>
</feature>
<dbReference type="Gene3D" id="1.10.287.130">
    <property type="match status" value="1"/>
</dbReference>
<keyword evidence="9" id="KW-0175">Coiled coil</keyword>
<dbReference type="SMART" id="SM00387">
    <property type="entry name" value="HATPase_c"/>
    <property type="match status" value="1"/>
</dbReference>
<keyword evidence="8" id="KW-0902">Two-component regulatory system</keyword>
<dbReference type="GO" id="GO:0005524">
    <property type="term" value="F:ATP binding"/>
    <property type="evidence" value="ECO:0007669"/>
    <property type="project" value="UniProtKB-KW"/>
</dbReference>
<sequence>MRTVVRDPDSLARLLIMENMSVEVSANLEPWELASEAIAVKIRWFGLILGYLYINFGSPSSSPLLLNAIMTFGLGFTLFDTWYSWRGQVFLGYYPLAISCMEAIFIGLLCYFDTHLNSPFRFYYLLSLICCAIRSSSSITYITCALDCLSYSSLFLFVSDADRNPFTLILMLTVLVWVSWAANALSKITRQLVRQLRELNSALQENQSLLETRIIERTRELNESQAQVMHQDKMAGFGLLAAGIAHEVGNPLTSISSLLQILEKRNLDEYTRSKLGLIAGQLNRIQGTLRELMNFSRPVNPDRTRFEPKEIVEEALHIAKYYKGIKSRTIESDIAEGLPQLTGIRDQLVQIIFNLVLNAIDATSKGGLIRLEARRIENVVEISIRDNGVGMSAEQQSRLFQPYFTTKKQGTGLGLFISAKMIRAHGGDLSFESTLNQGTIFRITIPTREWEPQSVPPQVLSSSRS</sequence>
<evidence type="ECO:0000256" key="2">
    <source>
        <dbReference type="ARBA" id="ARBA00012438"/>
    </source>
</evidence>
<protein>
    <recommendedName>
        <fullName evidence="2">histidine kinase</fullName>
        <ecNumber evidence="2">2.7.13.3</ecNumber>
    </recommendedName>
</protein>
<accession>A0A8E6BB50</accession>
<dbReference type="InterPro" id="IPR003594">
    <property type="entry name" value="HATPase_dom"/>
</dbReference>
<evidence type="ECO:0000256" key="4">
    <source>
        <dbReference type="ARBA" id="ARBA00022679"/>
    </source>
</evidence>
<feature type="coiled-coil region" evidence="9">
    <location>
        <begin position="185"/>
        <end position="213"/>
    </location>
</feature>
<keyword evidence="6" id="KW-0418">Kinase</keyword>
<dbReference type="PRINTS" id="PR00344">
    <property type="entry name" value="BCTRLSENSOR"/>
</dbReference>
<gene>
    <name evidence="12" type="ORF">KIH39_11455</name>
</gene>
<dbReference type="RefSeq" id="WP_213499535.1">
    <property type="nucleotide sequence ID" value="NZ_CP074694.1"/>
</dbReference>
<dbReference type="AlphaFoldDB" id="A0A8E6BB50"/>
<dbReference type="Pfam" id="PF02518">
    <property type="entry name" value="HATPase_c"/>
    <property type="match status" value="1"/>
</dbReference>
<dbReference type="Gene3D" id="3.30.565.10">
    <property type="entry name" value="Histidine kinase-like ATPase, C-terminal domain"/>
    <property type="match status" value="1"/>
</dbReference>
<evidence type="ECO:0000256" key="8">
    <source>
        <dbReference type="ARBA" id="ARBA00023012"/>
    </source>
</evidence>
<proteinExistence type="predicted"/>
<dbReference type="PROSITE" id="PS50109">
    <property type="entry name" value="HIS_KIN"/>
    <property type="match status" value="1"/>
</dbReference>
<dbReference type="PANTHER" id="PTHR43065">
    <property type="entry name" value="SENSOR HISTIDINE KINASE"/>
    <property type="match status" value="1"/>
</dbReference>
<keyword evidence="10" id="KW-1133">Transmembrane helix</keyword>
<evidence type="ECO:0000259" key="11">
    <source>
        <dbReference type="PROSITE" id="PS50109"/>
    </source>
</evidence>
<dbReference type="InterPro" id="IPR003661">
    <property type="entry name" value="HisK_dim/P_dom"/>
</dbReference>
<dbReference type="SUPFAM" id="SSF47384">
    <property type="entry name" value="Homodimeric domain of signal transducing histidine kinase"/>
    <property type="match status" value="1"/>
</dbReference>
<dbReference type="Pfam" id="PF00512">
    <property type="entry name" value="HisKA"/>
    <property type="match status" value="1"/>
</dbReference>
<feature type="transmembrane region" description="Helical" evidence="10">
    <location>
        <begin position="91"/>
        <end position="112"/>
    </location>
</feature>
<keyword evidence="7 12" id="KW-0067">ATP-binding</keyword>
<evidence type="ECO:0000256" key="7">
    <source>
        <dbReference type="ARBA" id="ARBA00022840"/>
    </source>
</evidence>
<keyword evidence="5" id="KW-0547">Nucleotide-binding</keyword>
<evidence type="ECO:0000256" key="5">
    <source>
        <dbReference type="ARBA" id="ARBA00022741"/>
    </source>
</evidence>
<dbReference type="InterPro" id="IPR005467">
    <property type="entry name" value="His_kinase_dom"/>
</dbReference>
<dbReference type="InterPro" id="IPR036890">
    <property type="entry name" value="HATPase_C_sf"/>
</dbReference>
<keyword evidence="10" id="KW-0472">Membrane</keyword>
<evidence type="ECO:0000313" key="12">
    <source>
        <dbReference type="EMBL" id="QVL34491.1"/>
    </source>
</evidence>
<keyword evidence="13" id="KW-1185">Reference proteome</keyword>
<evidence type="ECO:0000256" key="3">
    <source>
        <dbReference type="ARBA" id="ARBA00022553"/>
    </source>
</evidence>
<dbReference type="KEGG" id="tsph:KIH39_11455"/>
<dbReference type="CDD" id="cd00075">
    <property type="entry name" value="HATPase"/>
    <property type="match status" value="1"/>
</dbReference>
<evidence type="ECO:0000313" key="13">
    <source>
        <dbReference type="Proteomes" id="UP000676194"/>
    </source>
</evidence>
<evidence type="ECO:0000256" key="6">
    <source>
        <dbReference type="ARBA" id="ARBA00022777"/>
    </source>
</evidence>
<dbReference type="CDD" id="cd00082">
    <property type="entry name" value="HisKA"/>
    <property type="match status" value="1"/>
</dbReference>
<dbReference type="InterPro" id="IPR036097">
    <property type="entry name" value="HisK_dim/P_sf"/>
</dbReference>
<keyword evidence="4" id="KW-0808">Transferase</keyword>
<name>A0A8E6BB50_9BACT</name>
<evidence type="ECO:0000256" key="1">
    <source>
        <dbReference type="ARBA" id="ARBA00000085"/>
    </source>
</evidence>
<evidence type="ECO:0000256" key="10">
    <source>
        <dbReference type="SAM" id="Phobius"/>
    </source>
</evidence>
<reference evidence="12" key="1">
    <citation type="submission" date="2021-05" db="EMBL/GenBank/DDBJ databases">
        <title>Complete genome sequence of the cellulolytic planctomycete Telmatocola sphagniphila SP2T and characterization of the first cellulase from planctomycetes.</title>
        <authorList>
            <person name="Rakitin A.L."/>
            <person name="Beletsky A.V."/>
            <person name="Naumoff D.G."/>
            <person name="Kulichevskaya I.S."/>
            <person name="Mardanov A.V."/>
            <person name="Ravin N.V."/>
            <person name="Dedysh S.N."/>
        </authorList>
    </citation>
    <scope>NUCLEOTIDE SEQUENCE</scope>
    <source>
        <strain evidence="12">SP2T</strain>
    </source>
</reference>
<dbReference type="EMBL" id="CP074694">
    <property type="protein sequence ID" value="QVL34491.1"/>
    <property type="molecule type" value="Genomic_DNA"/>
</dbReference>
<dbReference type="PANTHER" id="PTHR43065:SF10">
    <property type="entry name" value="PEROXIDE STRESS-ACTIVATED HISTIDINE KINASE MAK3"/>
    <property type="match status" value="1"/>
</dbReference>
<comment type="catalytic activity">
    <reaction evidence="1">
        <text>ATP + protein L-histidine = ADP + protein N-phospho-L-histidine.</text>
        <dbReference type="EC" id="2.7.13.3"/>
    </reaction>
</comment>
<feature type="transmembrane region" description="Helical" evidence="10">
    <location>
        <begin position="124"/>
        <end position="146"/>
    </location>
</feature>
<keyword evidence="10" id="KW-0812">Transmembrane</keyword>
<keyword evidence="3" id="KW-0597">Phosphoprotein</keyword>
<dbReference type="Proteomes" id="UP000676194">
    <property type="component" value="Chromosome"/>
</dbReference>
<feature type="transmembrane region" description="Helical" evidence="10">
    <location>
        <begin position="166"/>
        <end position="185"/>
    </location>
</feature>
<evidence type="ECO:0000256" key="9">
    <source>
        <dbReference type="SAM" id="Coils"/>
    </source>
</evidence>
<dbReference type="InterPro" id="IPR004358">
    <property type="entry name" value="Sig_transdc_His_kin-like_C"/>
</dbReference>
<dbReference type="SMART" id="SM00388">
    <property type="entry name" value="HisKA"/>
    <property type="match status" value="1"/>
</dbReference>
<dbReference type="GO" id="GO:0000155">
    <property type="term" value="F:phosphorelay sensor kinase activity"/>
    <property type="evidence" value="ECO:0007669"/>
    <property type="project" value="InterPro"/>
</dbReference>
<dbReference type="EC" id="2.7.13.3" evidence="2"/>